<proteinExistence type="predicted"/>
<dbReference type="OrthoDB" id="2870744at2759"/>
<dbReference type="EMBL" id="MU151154">
    <property type="protein sequence ID" value="KAF9448644.1"/>
    <property type="molecule type" value="Genomic_DNA"/>
</dbReference>
<name>A0A9P6C4Q8_9AGAR</name>
<keyword evidence="2" id="KW-1185">Reference proteome</keyword>
<accession>A0A9P6C4Q8</accession>
<gene>
    <name evidence="1" type="ORF">P691DRAFT_31811</name>
</gene>
<evidence type="ECO:0000313" key="1">
    <source>
        <dbReference type="EMBL" id="KAF9448644.1"/>
    </source>
</evidence>
<dbReference type="Proteomes" id="UP000807342">
    <property type="component" value="Unassembled WGS sequence"/>
</dbReference>
<dbReference type="InterPro" id="IPR032675">
    <property type="entry name" value="LRR_dom_sf"/>
</dbReference>
<protein>
    <recommendedName>
        <fullName evidence="3">F-box domain-containing protein</fullName>
    </recommendedName>
</protein>
<evidence type="ECO:0008006" key="3">
    <source>
        <dbReference type="Google" id="ProtNLM"/>
    </source>
</evidence>
<dbReference type="Gene3D" id="3.80.10.10">
    <property type="entry name" value="Ribonuclease Inhibitor"/>
    <property type="match status" value="1"/>
</dbReference>
<evidence type="ECO:0000313" key="2">
    <source>
        <dbReference type="Proteomes" id="UP000807342"/>
    </source>
</evidence>
<organism evidence="1 2">
    <name type="scientific">Macrolepiota fuliginosa MF-IS2</name>
    <dbReference type="NCBI Taxonomy" id="1400762"/>
    <lineage>
        <taxon>Eukaryota</taxon>
        <taxon>Fungi</taxon>
        <taxon>Dikarya</taxon>
        <taxon>Basidiomycota</taxon>
        <taxon>Agaricomycotina</taxon>
        <taxon>Agaricomycetes</taxon>
        <taxon>Agaricomycetidae</taxon>
        <taxon>Agaricales</taxon>
        <taxon>Agaricineae</taxon>
        <taxon>Agaricaceae</taxon>
        <taxon>Macrolepiota</taxon>
    </lineage>
</organism>
<comment type="caution">
    <text evidence="1">The sequence shown here is derived from an EMBL/GenBank/DDBJ whole genome shotgun (WGS) entry which is preliminary data.</text>
</comment>
<sequence>MQKLPEPFRRDRSTTTHILSKMLIQHSPHLRDLTIDGTCRQINFWDISETTWPELQSLSLGIVSSHLWGMFTPDEEERRLVEFIECHERLRTLAYLQVTNGPVYPIRSHRGPTTFRGQHAQLALAVDLPSLKTLDFTDIFEDSPATIFSFLERFSTITALSFIVGVRRTQVLDVLKTVLKACPALSSLDFQSKEGIDDYVSTPSFSGH</sequence>
<dbReference type="AlphaFoldDB" id="A0A9P6C4Q8"/>
<reference evidence="1" key="1">
    <citation type="submission" date="2020-11" db="EMBL/GenBank/DDBJ databases">
        <authorList>
            <consortium name="DOE Joint Genome Institute"/>
            <person name="Ahrendt S."/>
            <person name="Riley R."/>
            <person name="Andreopoulos W."/>
            <person name="Labutti K."/>
            <person name="Pangilinan J."/>
            <person name="Ruiz-Duenas F.J."/>
            <person name="Barrasa J.M."/>
            <person name="Sanchez-Garcia M."/>
            <person name="Camarero S."/>
            <person name="Miyauchi S."/>
            <person name="Serrano A."/>
            <person name="Linde D."/>
            <person name="Babiker R."/>
            <person name="Drula E."/>
            <person name="Ayuso-Fernandez I."/>
            <person name="Pacheco R."/>
            <person name="Padilla G."/>
            <person name="Ferreira P."/>
            <person name="Barriuso J."/>
            <person name="Kellner H."/>
            <person name="Castanera R."/>
            <person name="Alfaro M."/>
            <person name="Ramirez L."/>
            <person name="Pisabarro A.G."/>
            <person name="Kuo A."/>
            <person name="Tritt A."/>
            <person name="Lipzen A."/>
            <person name="He G."/>
            <person name="Yan M."/>
            <person name="Ng V."/>
            <person name="Cullen D."/>
            <person name="Martin F."/>
            <person name="Rosso M.-N."/>
            <person name="Henrissat B."/>
            <person name="Hibbett D."/>
            <person name="Martinez A.T."/>
            <person name="Grigoriev I.V."/>
        </authorList>
    </citation>
    <scope>NUCLEOTIDE SEQUENCE</scope>
    <source>
        <strain evidence="1">MF-IS2</strain>
    </source>
</reference>